<dbReference type="EMBL" id="BOOR01000021">
    <property type="protein sequence ID" value="GII54856.1"/>
    <property type="molecule type" value="Genomic_DNA"/>
</dbReference>
<sequence length="303" mass="33328">MLDEAAQAAPRGVLEAGASALLASRTDPEVRSLRVEALSRAAVGSSRSIEALVARDQSNPDLWLWLGRTRIEEAWALKPDVRARAAQAGRLRTYHEAMERSRRPLLTAAALAPGDPVPWESLMWLALGLDRPRADKDAVWFECSRRWPALYGGAVVRMITLSPDWGGSSQEMLEFARAGAERAPEGSPLPALVPLAHFELVASGRTRMTRGGWFSFEVQREMVAASGRWSERRLGGAHPRAIEAHNAFGAAFFLTDLRRPARGHLVRTAGRFSERPWSHLGDPGQHYLRACDRLKVVADSVSG</sequence>
<name>A0A8J3V4I3_9ACTN</name>
<dbReference type="Proteomes" id="UP000605992">
    <property type="component" value="Unassembled WGS sequence"/>
</dbReference>
<organism evidence="1 2">
    <name type="scientific">Planotetraspora thailandica</name>
    <dbReference type="NCBI Taxonomy" id="487172"/>
    <lineage>
        <taxon>Bacteria</taxon>
        <taxon>Bacillati</taxon>
        <taxon>Actinomycetota</taxon>
        <taxon>Actinomycetes</taxon>
        <taxon>Streptosporangiales</taxon>
        <taxon>Streptosporangiaceae</taxon>
        <taxon>Planotetraspora</taxon>
    </lineage>
</organism>
<keyword evidence="2" id="KW-1185">Reference proteome</keyword>
<evidence type="ECO:0000313" key="2">
    <source>
        <dbReference type="Proteomes" id="UP000605992"/>
    </source>
</evidence>
<proteinExistence type="predicted"/>
<comment type="caution">
    <text evidence="1">The sequence shown here is derived from an EMBL/GenBank/DDBJ whole genome shotgun (WGS) entry which is preliminary data.</text>
</comment>
<gene>
    <name evidence="1" type="ORF">Pth03_32450</name>
</gene>
<evidence type="ECO:0008006" key="3">
    <source>
        <dbReference type="Google" id="ProtNLM"/>
    </source>
</evidence>
<dbReference type="AlphaFoldDB" id="A0A8J3V4I3"/>
<accession>A0A8J3V4I3</accession>
<evidence type="ECO:0000313" key="1">
    <source>
        <dbReference type="EMBL" id="GII54856.1"/>
    </source>
</evidence>
<reference evidence="1" key="1">
    <citation type="submission" date="2021-01" db="EMBL/GenBank/DDBJ databases">
        <title>Whole genome shotgun sequence of Planotetraspora thailandica NBRC 104271.</title>
        <authorList>
            <person name="Komaki H."/>
            <person name="Tamura T."/>
        </authorList>
    </citation>
    <scope>NUCLEOTIDE SEQUENCE</scope>
    <source>
        <strain evidence="1">NBRC 104271</strain>
    </source>
</reference>
<protein>
    <recommendedName>
        <fullName evidence="3">DUF4034 domain-containing protein</fullName>
    </recommendedName>
</protein>